<dbReference type="RefSeq" id="XP_056550942.1">
    <property type="nucleotide sequence ID" value="XM_056704982.1"/>
</dbReference>
<comment type="catalytic activity">
    <reaction evidence="6">
        <text>ADP-alpha-D-ribose 1''-phosphate + H2O = ADP-D-ribose + phosphate</text>
        <dbReference type="Rhea" id="RHEA:25029"/>
        <dbReference type="ChEBI" id="CHEBI:15377"/>
        <dbReference type="ChEBI" id="CHEBI:43474"/>
        <dbReference type="ChEBI" id="CHEBI:57967"/>
        <dbReference type="ChEBI" id="CHEBI:58753"/>
        <dbReference type="EC" id="3.1.3.84"/>
    </reaction>
</comment>
<dbReference type="GO" id="GO:0140291">
    <property type="term" value="P:peptidyl-glutamate ADP-deribosylation"/>
    <property type="evidence" value="ECO:0007669"/>
    <property type="project" value="TreeGrafter"/>
</dbReference>
<dbReference type="Proteomes" id="UP001147782">
    <property type="component" value="Unassembled WGS sequence"/>
</dbReference>
<keyword evidence="5" id="KW-0904">Protein phosphatase</keyword>
<proteinExistence type="inferred from homology"/>
<dbReference type="Gene3D" id="3.40.220.10">
    <property type="entry name" value="Leucine Aminopeptidase, subunit E, domain 1"/>
    <property type="match status" value="1"/>
</dbReference>
<accession>A0A9W9RGE7</accession>
<gene>
    <name evidence="8" type="ORF">N7496_012069</name>
</gene>
<evidence type="ECO:0000256" key="6">
    <source>
        <dbReference type="ARBA" id="ARBA00034427"/>
    </source>
</evidence>
<organism evidence="8 9">
    <name type="scientific">Penicillium cataractarum</name>
    <dbReference type="NCBI Taxonomy" id="2100454"/>
    <lineage>
        <taxon>Eukaryota</taxon>
        <taxon>Fungi</taxon>
        <taxon>Dikarya</taxon>
        <taxon>Ascomycota</taxon>
        <taxon>Pezizomycotina</taxon>
        <taxon>Eurotiomycetes</taxon>
        <taxon>Eurotiomycetidae</taxon>
        <taxon>Eurotiales</taxon>
        <taxon>Aspergillaceae</taxon>
        <taxon>Penicillium</taxon>
    </lineage>
</organism>
<dbReference type="EMBL" id="JAPZBS010000009">
    <property type="protein sequence ID" value="KAJ5359656.1"/>
    <property type="molecule type" value="Genomic_DNA"/>
</dbReference>
<dbReference type="InterPro" id="IPR002589">
    <property type="entry name" value="Macro_dom"/>
</dbReference>
<dbReference type="PANTHER" id="PTHR12521:SF0">
    <property type="entry name" value="ADP-RIBOSE GLYCOHYDROLASE OARD1"/>
    <property type="match status" value="1"/>
</dbReference>
<dbReference type="PANTHER" id="PTHR12521">
    <property type="entry name" value="PROTEIN C6ORF130"/>
    <property type="match status" value="1"/>
</dbReference>
<evidence type="ECO:0000256" key="4">
    <source>
        <dbReference type="ARBA" id="ARBA00019744"/>
    </source>
</evidence>
<dbReference type="Pfam" id="PF01661">
    <property type="entry name" value="Macro"/>
    <property type="match status" value="1"/>
</dbReference>
<comment type="similarity">
    <text evidence="2">Belongs to the POA1 family.</text>
</comment>
<dbReference type="InterPro" id="IPR043472">
    <property type="entry name" value="Macro_dom-like"/>
</dbReference>
<comment type="caution">
    <text evidence="8">The sequence shown here is derived from an EMBL/GenBank/DDBJ whole genome shotgun (WGS) entry which is preliminary data.</text>
</comment>
<evidence type="ECO:0000256" key="3">
    <source>
        <dbReference type="ARBA" id="ARBA00012983"/>
    </source>
</evidence>
<evidence type="ECO:0000256" key="1">
    <source>
        <dbReference type="ARBA" id="ARBA00002432"/>
    </source>
</evidence>
<sequence length="215" mass="23705">MTMQAQPSLPLSVQAAGPISTPTRITELPGDLFDAPEGSALIHACNTQGSWGGGIAGTFKERYPTAYQVYRSHCLGLLRSRETHKIRDMQTHNMTSISVQKPLGTALIIPPQPADSRPGRKKHWIICLFTSAGYGRRVDRREQIINHTYAALRDLQEKLVDLRLDGTEPVPTALFSCQFNSGLFGVPWRDTRVALDQSGLHVTVIYPPGQTGKTE</sequence>
<name>A0A9W9RGE7_9EURO</name>
<evidence type="ECO:0000313" key="9">
    <source>
        <dbReference type="Proteomes" id="UP001147782"/>
    </source>
</evidence>
<protein>
    <recommendedName>
        <fullName evidence="4">ADP-ribose 1''-phosphate phosphatase</fullName>
        <ecNumber evidence="3">3.1.3.84</ecNumber>
    </recommendedName>
</protein>
<comment type="function">
    <text evidence="1">Highly specific phosphatase involved in the metabolism of ADP-ribose 1''-phosphate (Appr1p) which is produced as a consequence of tRNA splicing.</text>
</comment>
<dbReference type="OrthoDB" id="2155246at2759"/>
<evidence type="ECO:0000313" key="8">
    <source>
        <dbReference type="EMBL" id="KAJ5359656.1"/>
    </source>
</evidence>
<evidence type="ECO:0000256" key="2">
    <source>
        <dbReference type="ARBA" id="ARBA00006575"/>
    </source>
</evidence>
<reference evidence="8" key="2">
    <citation type="journal article" date="2023" name="IMA Fungus">
        <title>Comparative genomic study of the Penicillium genus elucidates a diverse pangenome and 15 lateral gene transfer events.</title>
        <authorList>
            <person name="Petersen C."/>
            <person name="Sorensen T."/>
            <person name="Nielsen M.R."/>
            <person name="Sondergaard T.E."/>
            <person name="Sorensen J.L."/>
            <person name="Fitzpatrick D.A."/>
            <person name="Frisvad J.C."/>
            <person name="Nielsen K.L."/>
        </authorList>
    </citation>
    <scope>NUCLEOTIDE SEQUENCE</scope>
    <source>
        <strain evidence="8">IBT 29864</strain>
    </source>
</reference>
<reference evidence="8" key="1">
    <citation type="submission" date="2022-11" db="EMBL/GenBank/DDBJ databases">
        <authorList>
            <person name="Petersen C."/>
        </authorList>
    </citation>
    <scope>NUCLEOTIDE SEQUENCE</scope>
    <source>
        <strain evidence="8">IBT 29864</strain>
    </source>
</reference>
<dbReference type="GeneID" id="81444161"/>
<keyword evidence="9" id="KW-1185">Reference proteome</keyword>
<dbReference type="AlphaFoldDB" id="A0A9W9RGE7"/>
<dbReference type="EC" id="3.1.3.84" evidence="3"/>
<feature type="domain" description="Macro" evidence="7">
    <location>
        <begin position="42"/>
        <end position="191"/>
    </location>
</feature>
<dbReference type="InterPro" id="IPR050892">
    <property type="entry name" value="ADP-ribose_metab_enzymes"/>
</dbReference>
<evidence type="ECO:0000256" key="5">
    <source>
        <dbReference type="ARBA" id="ARBA00022912"/>
    </source>
</evidence>
<evidence type="ECO:0000259" key="7">
    <source>
        <dbReference type="Pfam" id="PF01661"/>
    </source>
</evidence>
<keyword evidence="5" id="KW-0378">Hydrolase</keyword>
<dbReference type="SUPFAM" id="SSF52949">
    <property type="entry name" value="Macro domain-like"/>
    <property type="match status" value="1"/>
</dbReference>